<dbReference type="EMBL" id="JHEG02000001">
    <property type="protein sequence ID" value="KIE13850.1"/>
    <property type="molecule type" value="Genomic_DNA"/>
</dbReference>
<comment type="caution">
    <text evidence="1">The sequence shown here is derived from an EMBL/GenBank/DDBJ whole genome shotgun (WGS) entry which is preliminary data.</text>
</comment>
<sequence length="100" mass="11915">MESRHKSHWWAFCPPNKFFLVKALVTVRKMFQPTAKEWQSWKTPSDAIAWAQSELPAHTPDWIQKQWDALKSDRNGKKAHLWVQFVLDIKVNEFADRPRL</sequence>
<dbReference type="AlphaFoldDB" id="A0A0C1RPA9"/>
<name>A0A0C1RPA9_9CYAN</name>
<proteinExistence type="predicted"/>
<reference evidence="1" key="1">
    <citation type="journal article" date="2015" name="Genome Announc.">
        <title>Draft Genome Sequence of Tolypothrix boutellei Strain VB521301.</title>
        <authorList>
            <person name="Chandrababunaidu M.M."/>
            <person name="Singh D."/>
            <person name="Sen D."/>
            <person name="Bhan S."/>
            <person name="Das S."/>
            <person name="Gupta A."/>
            <person name="Adhikary S.P."/>
            <person name="Tripathy S."/>
        </authorList>
    </citation>
    <scope>NUCLEOTIDE SEQUENCE</scope>
    <source>
        <strain evidence="1">VB521301</strain>
    </source>
</reference>
<evidence type="ECO:0000313" key="1">
    <source>
        <dbReference type="EMBL" id="KIE13850.1"/>
    </source>
</evidence>
<accession>A0A0C1RPA9</accession>
<protein>
    <submittedName>
        <fullName evidence="1">Uncharacterized protein</fullName>
    </submittedName>
</protein>
<dbReference type="OrthoDB" id="1625426at2"/>
<gene>
    <name evidence="1" type="ORF">DA73_0200110</name>
</gene>
<organism evidence="1">
    <name type="scientific">Tolypothrix bouteillei VB521301</name>
    <dbReference type="NCBI Taxonomy" id="1479485"/>
    <lineage>
        <taxon>Bacteria</taxon>
        <taxon>Bacillati</taxon>
        <taxon>Cyanobacteriota</taxon>
        <taxon>Cyanophyceae</taxon>
        <taxon>Nostocales</taxon>
        <taxon>Tolypothrichaceae</taxon>
        <taxon>Tolypothrix</taxon>
    </lineage>
</organism>